<keyword evidence="2" id="KW-1185">Reference proteome</keyword>
<organism evidence="1 2">
    <name type="scientific">Armillaria solidipes</name>
    <dbReference type="NCBI Taxonomy" id="1076256"/>
    <lineage>
        <taxon>Eukaryota</taxon>
        <taxon>Fungi</taxon>
        <taxon>Dikarya</taxon>
        <taxon>Basidiomycota</taxon>
        <taxon>Agaricomycotina</taxon>
        <taxon>Agaricomycetes</taxon>
        <taxon>Agaricomycetidae</taxon>
        <taxon>Agaricales</taxon>
        <taxon>Marasmiineae</taxon>
        <taxon>Physalacriaceae</taxon>
        <taxon>Armillaria</taxon>
    </lineage>
</organism>
<proteinExistence type="predicted"/>
<evidence type="ECO:0000313" key="1">
    <source>
        <dbReference type="EMBL" id="PBK74590.1"/>
    </source>
</evidence>
<evidence type="ECO:0000313" key="2">
    <source>
        <dbReference type="Proteomes" id="UP000218334"/>
    </source>
</evidence>
<reference evidence="2" key="1">
    <citation type="journal article" date="2017" name="Nat. Ecol. Evol.">
        <title>Genome expansion and lineage-specific genetic innovations in the forest pathogenic fungi Armillaria.</title>
        <authorList>
            <person name="Sipos G."/>
            <person name="Prasanna A.N."/>
            <person name="Walter M.C."/>
            <person name="O'Connor E."/>
            <person name="Balint B."/>
            <person name="Krizsan K."/>
            <person name="Kiss B."/>
            <person name="Hess J."/>
            <person name="Varga T."/>
            <person name="Slot J."/>
            <person name="Riley R."/>
            <person name="Boka B."/>
            <person name="Rigling D."/>
            <person name="Barry K."/>
            <person name="Lee J."/>
            <person name="Mihaltcheva S."/>
            <person name="LaButti K."/>
            <person name="Lipzen A."/>
            <person name="Waldron R."/>
            <person name="Moloney N.M."/>
            <person name="Sperisen C."/>
            <person name="Kredics L."/>
            <person name="Vagvoelgyi C."/>
            <person name="Patrignani A."/>
            <person name="Fitzpatrick D."/>
            <person name="Nagy I."/>
            <person name="Doyle S."/>
            <person name="Anderson J.B."/>
            <person name="Grigoriev I.V."/>
            <person name="Gueldener U."/>
            <person name="Muensterkoetter M."/>
            <person name="Nagy L.G."/>
        </authorList>
    </citation>
    <scope>NUCLEOTIDE SEQUENCE [LARGE SCALE GENOMIC DNA]</scope>
    <source>
        <strain evidence="2">28-4</strain>
    </source>
</reference>
<name>A0A2H3BYA7_9AGAR</name>
<gene>
    <name evidence="1" type="ORF">ARMSODRAFT_480354</name>
</gene>
<accession>A0A2H3BYA7</accession>
<dbReference type="Proteomes" id="UP000218334">
    <property type="component" value="Unassembled WGS sequence"/>
</dbReference>
<protein>
    <submittedName>
        <fullName evidence="1">Uncharacterized protein</fullName>
    </submittedName>
</protein>
<dbReference type="EMBL" id="KZ293418">
    <property type="protein sequence ID" value="PBK74590.1"/>
    <property type="molecule type" value="Genomic_DNA"/>
</dbReference>
<dbReference type="AlphaFoldDB" id="A0A2H3BYA7"/>
<sequence length="116" mass="13332">MNRVGVSGSWLAKKSRSSWMVLLELGMLYMLHRMNSESEVFTFIAVTWVLGISTVDHDDELSNVLTYIAQPYGERLSVAFAGRMRVQWDGFSDGRRARNFGHSWMHKMSVFFGFMA</sequence>